<evidence type="ECO:0000313" key="3">
    <source>
        <dbReference type="Proteomes" id="UP000012313"/>
    </source>
</evidence>
<reference evidence="2" key="1">
    <citation type="submission" date="2013-03" db="EMBL/GenBank/DDBJ databases">
        <authorList>
            <person name="Harkins D.M."/>
            <person name="Durkin A.S."/>
            <person name="Brinkac L.M."/>
            <person name="Haft D.H."/>
            <person name="Selengut J.D."/>
            <person name="Sanka R."/>
            <person name="DePew J."/>
            <person name="Purushe J."/>
            <person name="Hartskeerl R.A."/>
            <person name="Ahmed A."/>
            <person name="van der Linden H."/>
            <person name="Goris M.G.A."/>
            <person name="Vinetz J.M."/>
            <person name="Sutton G.G."/>
            <person name="Nierman W.C."/>
            <person name="Fouts D.E."/>
        </authorList>
    </citation>
    <scope>NUCLEOTIDE SEQUENCE [LARGE SCALE GENOMIC DNA]</scope>
    <source>
        <strain evidence="2">ICFT</strain>
    </source>
</reference>
<evidence type="ECO:0000313" key="2">
    <source>
        <dbReference type="EMBL" id="EMY77648.1"/>
    </source>
</evidence>
<proteinExistence type="predicted"/>
<keyword evidence="1" id="KW-1133">Transmembrane helix</keyword>
<feature type="transmembrane region" description="Helical" evidence="1">
    <location>
        <begin position="6"/>
        <end position="30"/>
    </location>
</feature>
<evidence type="ECO:0000256" key="1">
    <source>
        <dbReference type="SAM" id="Phobius"/>
    </source>
</evidence>
<dbReference type="Proteomes" id="UP000012313">
    <property type="component" value="Unassembled WGS sequence"/>
</dbReference>
<gene>
    <name evidence="2" type="ORF">LEP1GSC060_1196</name>
</gene>
<comment type="caution">
    <text evidence="2">The sequence shown here is derived from an EMBL/GenBank/DDBJ whole genome shotgun (WGS) entry which is preliminary data.</text>
</comment>
<protein>
    <submittedName>
        <fullName evidence="2">Uncharacterized protein</fullName>
    </submittedName>
</protein>
<accession>N1WPA4</accession>
<keyword evidence="3" id="KW-1185">Reference proteome</keyword>
<name>N1WPA4_9LEPT</name>
<dbReference type="EMBL" id="AOHC02000035">
    <property type="protein sequence ID" value="EMY77648.1"/>
    <property type="molecule type" value="Genomic_DNA"/>
</dbReference>
<keyword evidence="1" id="KW-0472">Membrane</keyword>
<keyword evidence="1" id="KW-0812">Transmembrane</keyword>
<sequence length="39" mass="4756">MTFSLFALRSILFPFFGFNFDPFFLIRSIVFPTETIRRY</sequence>
<dbReference type="AlphaFoldDB" id="N1WPA4"/>
<organism evidence="2 3">
    <name type="scientific">Leptospira weilii serovar Ranarum str. ICFT</name>
    <dbReference type="NCBI Taxonomy" id="1218598"/>
    <lineage>
        <taxon>Bacteria</taxon>
        <taxon>Pseudomonadati</taxon>
        <taxon>Spirochaetota</taxon>
        <taxon>Spirochaetia</taxon>
        <taxon>Leptospirales</taxon>
        <taxon>Leptospiraceae</taxon>
        <taxon>Leptospira</taxon>
    </lineage>
</organism>